<evidence type="ECO:0000313" key="7">
    <source>
        <dbReference type="EMBL" id="MBB5039889.1"/>
    </source>
</evidence>
<dbReference type="InterPro" id="IPR011429">
    <property type="entry name" value="Cyt_c_Planctomycete-type"/>
</dbReference>
<comment type="caution">
    <text evidence="7">The sequence shown here is derived from an EMBL/GenBank/DDBJ whole genome shotgun (WGS) entry which is preliminary data.</text>
</comment>
<evidence type="ECO:0000259" key="6">
    <source>
        <dbReference type="PROSITE" id="PS51007"/>
    </source>
</evidence>
<evidence type="ECO:0000313" key="8">
    <source>
        <dbReference type="Proteomes" id="UP000534294"/>
    </source>
</evidence>
<dbReference type="RefSeq" id="WP_184212076.1">
    <property type="nucleotide sequence ID" value="NZ_JACHIF010000010.1"/>
</dbReference>
<accession>A0A7W8DRH6</accession>
<reference evidence="7 8" key="1">
    <citation type="submission" date="2020-08" db="EMBL/GenBank/DDBJ databases">
        <title>Genomic Encyclopedia of Type Strains, Phase IV (KMG-IV): sequencing the most valuable type-strain genomes for metagenomic binning, comparative biology and taxonomic classification.</title>
        <authorList>
            <person name="Goeker M."/>
        </authorList>
    </citation>
    <scope>NUCLEOTIDE SEQUENCE [LARGE SCALE GENOMIC DNA]</scope>
    <source>
        <strain evidence="7 8">DSM 12251</strain>
    </source>
</reference>
<dbReference type="PROSITE" id="PS51007">
    <property type="entry name" value="CYTC"/>
    <property type="match status" value="1"/>
</dbReference>
<protein>
    <submittedName>
        <fullName evidence="7">Mono/diheme cytochrome c family protein</fullName>
    </submittedName>
</protein>
<keyword evidence="2 4" id="KW-0479">Metal-binding</keyword>
<keyword evidence="1 4" id="KW-0349">Heme</keyword>
<evidence type="ECO:0000256" key="3">
    <source>
        <dbReference type="ARBA" id="ARBA00023004"/>
    </source>
</evidence>
<dbReference type="GO" id="GO:0009055">
    <property type="term" value="F:electron transfer activity"/>
    <property type="evidence" value="ECO:0007669"/>
    <property type="project" value="InterPro"/>
</dbReference>
<dbReference type="GO" id="GO:0020037">
    <property type="term" value="F:heme binding"/>
    <property type="evidence" value="ECO:0007669"/>
    <property type="project" value="InterPro"/>
</dbReference>
<evidence type="ECO:0000256" key="2">
    <source>
        <dbReference type="ARBA" id="ARBA00022723"/>
    </source>
</evidence>
<name>A0A7W8DRH6_9BACT</name>
<keyword evidence="5" id="KW-0732">Signal</keyword>
<feature type="domain" description="Cytochrome c" evidence="6">
    <location>
        <begin position="29"/>
        <end position="129"/>
    </location>
</feature>
<dbReference type="EMBL" id="JACHIF010000010">
    <property type="protein sequence ID" value="MBB5039889.1"/>
    <property type="molecule type" value="Genomic_DNA"/>
</dbReference>
<dbReference type="PROSITE" id="PS51257">
    <property type="entry name" value="PROKAR_LIPOPROTEIN"/>
    <property type="match status" value="1"/>
</dbReference>
<sequence>MKYLVPVCALGLLLVACASKPPAAPEKPVEALAGRDYFVTYVKPILETQCLRCHQGANPPAGLSLVQRSAAYAPRKRDRAYIVPGDPEASLLFTAVTREGTHPLIMPRLDITLTDDDIGALHEWIEDGAFWPDNPDGFLQPRYNIENP</sequence>
<evidence type="ECO:0000256" key="5">
    <source>
        <dbReference type="SAM" id="SignalP"/>
    </source>
</evidence>
<keyword evidence="3 4" id="KW-0408">Iron</keyword>
<evidence type="ECO:0000256" key="1">
    <source>
        <dbReference type="ARBA" id="ARBA00022617"/>
    </source>
</evidence>
<evidence type="ECO:0000256" key="4">
    <source>
        <dbReference type="PROSITE-ProRule" id="PRU00433"/>
    </source>
</evidence>
<dbReference type="PANTHER" id="PTHR35889:SF3">
    <property type="entry name" value="F-BOX DOMAIN-CONTAINING PROTEIN"/>
    <property type="match status" value="1"/>
</dbReference>
<keyword evidence="8" id="KW-1185">Reference proteome</keyword>
<dbReference type="InterPro" id="IPR036909">
    <property type="entry name" value="Cyt_c-like_dom_sf"/>
</dbReference>
<dbReference type="PANTHER" id="PTHR35889">
    <property type="entry name" value="CYCLOINULO-OLIGOSACCHARIDE FRUCTANOTRANSFERASE-RELATED"/>
    <property type="match status" value="1"/>
</dbReference>
<dbReference type="InterPro" id="IPR009056">
    <property type="entry name" value="Cyt_c-like_dom"/>
</dbReference>
<dbReference type="Pfam" id="PF07635">
    <property type="entry name" value="PSCyt1"/>
    <property type="match status" value="1"/>
</dbReference>
<dbReference type="Proteomes" id="UP000534294">
    <property type="component" value="Unassembled WGS sequence"/>
</dbReference>
<dbReference type="AlphaFoldDB" id="A0A7W8DRH6"/>
<dbReference type="GO" id="GO:0046872">
    <property type="term" value="F:metal ion binding"/>
    <property type="evidence" value="ECO:0007669"/>
    <property type="project" value="UniProtKB-KW"/>
</dbReference>
<proteinExistence type="predicted"/>
<feature type="chain" id="PRO_5030510897" evidence="5">
    <location>
        <begin position="24"/>
        <end position="148"/>
    </location>
</feature>
<organism evidence="7 8">
    <name type="scientific">Prosthecobacter dejongeii</name>
    <dbReference type="NCBI Taxonomy" id="48465"/>
    <lineage>
        <taxon>Bacteria</taxon>
        <taxon>Pseudomonadati</taxon>
        <taxon>Verrucomicrobiota</taxon>
        <taxon>Verrucomicrobiia</taxon>
        <taxon>Verrucomicrobiales</taxon>
        <taxon>Verrucomicrobiaceae</taxon>
        <taxon>Prosthecobacter</taxon>
    </lineage>
</organism>
<dbReference type="SUPFAM" id="SSF46626">
    <property type="entry name" value="Cytochrome c"/>
    <property type="match status" value="1"/>
</dbReference>
<feature type="signal peptide" evidence="5">
    <location>
        <begin position="1"/>
        <end position="23"/>
    </location>
</feature>
<gene>
    <name evidence="7" type="ORF">HNQ64_004167</name>
</gene>